<dbReference type="VEuPathDB" id="PlasmoDB:PVPAM_040039600"/>
<accession>A0A565A638</accession>
<dbReference type="EMBL" id="FLZR02000023">
    <property type="protein sequence ID" value="VUZ99971.1"/>
    <property type="molecule type" value="Genomic_DNA"/>
</dbReference>
<keyword evidence="1" id="KW-1133">Transmembrane helix</keyword>
<evidence type="ECO:0000313" key="2">
    <source>
        <dbReference type="EMBL" id="VUZ99971.1"/>
    </source>
</evidence>
<evidence type="ECO:0000256" key="1">
    <source>
        <dbReference type="SAM" id="Phobius"/>
    </source>
</evidence>
<keyword evidence="1" id="KW-0812">Transmembrane</keyword>
<dbReference type="Proteomes" id="UP000220605">
    <property type="component" value="Unassembled WGS sequence"/>
</dbReference>
<name>A0A565A638_PLAVI</name>
<organism evidence="2">
    <name type="scientific">Plasmodium vivax</name>
    <name type="common">malaria parasite P. vivax</name>
    <dbReference type="NCBI Taxonomy" id="5855"/>
    <lineage>
        <taxon>Eukaryota</taxon>
        <taxon>Sar</taxon>
        <taxon>Alveolata</taxon>
        <taxon>Apicomplexa</taxon>
        <taxon>Aconoidasida</taxon>
        <taxon>Haemosporida</taxon>
        <taxon>Plasmodiidae</taxon>
        <taxon>Plasmodium</taxon>
        <taxon>Plasmodium (Plasmodium)</taxon>
    </lineage>
</organism>
<keyword evidence="1" id="KW-0472">Membrane</keyword>
<protein>
    <submittedName>
        <fullName evidence="2">VIR protein</fullName>
    </submittedName>
</protein>
<dbReference type="VEuPathDB" id="PlasmoDB:PVW1_120012700"/>
<feature type="transmembrane region" description="Helical" evidence="1">
    <location>
        <begin position="274"/>
        <end position="301"/>
    </location>
</feature>
<reference evidence="2" key="1">
    <citation type="submission" date="2016-07" db="EMBL/GenBank/DDBJ databases">
        <authorList>
            <consortium name="Pathogen Informatics"/>
        </authorList>
    </citation>
    <scope>NUCLEOTIDE SEQUENCE</scope>
</reference>
<gene>
    <name evidence="2" type="ORF">PVP01_0006840</name>
</gene>
<proteinExistence type="predicted"/>
<dbReference type="VEuPathDB" id="PlasmoDB:PVP01_0006840"/>
<sequence>MSEPNIDYYQGKDKDQIKELLKNVKLYELYNTLEQELKKIPKVETCSQRCDEKIKGDSIDIPHLRKLCIGICNIISNVKNIKGFCKGESCNGSLIYMSIWLYERVSKITSSESEINKFYAALYSIMKTNAPKLNEYYITNYNNYKDVFKDMKYLCEFLHIYDDIQKEISTNISAKNQLYCRYIQEFFKYYNTIEGSCITVRKKKPIYCGVIDKYHSTLIKTGTLGIIYNNCNFDEIPCEPHTSVKTIFPCLKMNESLFKKELQSDYIKNIVSTLYSAILPFISILGILLIFYKFTPLGSYLRTRMRRKKNIKTNTHEEKYNNLENISTIQENNAHNLRYNIMYQ</sequence>
<dbReference type="AlphaFoldDB" id="A0A565A638"/>
<dbReference type="Pfam" id="PF05795">
    <property type="entry name" value="Plasmodium_Vir"/>
    <property type="match status" value="2"/>
</dbReference>
<dbReference type="InterPro" id="IPR008780">
    <property type="entry name" value="Plasmodium_Vir"/>
</dbReference>